<sequence>MTRIMAGSYQRSRDSGNLVQLYGEDDLVTWRPYAGIPRGKPTLWCPSSVFQNLLDTWLLKSFFLLGSFGFGLGLGYGFMNLG</sequence>
<keyword evidence="1" id="KW-0472">Membrane</keyword>
<dbReference type="EMBL" id="CM017621">
    <property type="protein sequence ID" value="TYH95927.1"/>
    <property type="molecule type" value="Genomic_DNA"/>
</dbReference>
<dbReference type="Proteomes" id="UP000322667">
    <property type="component" value="Chromosome A12"/>
</dbReference>
<keyword evidence="1" id="KW-1133">Transmembrane helix</keyword>
<evidence type="ECO:0000313" key="3">
    <source>
        <dbReference type="Proteomes" id="UP000322667"/>
    </source>
</evidence>
<organism evidence="2 3">
    <name type="scientific">Gossypium tomentosum</name>
    <name type="common">Hawaiian cotton</name>
    <name type="synonym">Gossypium sandvicense</name>
    <dbReference type="NCBI Taxonomy" id="34277"/>
    <lineage>
        <taxon>Eukaryota</taxon>
        <taxon>Viridiplantae</taxon>
        <taxon>Streptophyta</taxon>
        <taxon>Embryophyta</taxon>
        <taxon>Tracheophyta</taxon>
        <taxon>Spermatophyta</taxon>
        <taxon>Magnoliopsida</taxon>
        <taxon>eudicotyledons</taxon>
        <taxon>Gunneridae</taxon>
        <taxon>Pentapetalae</taxon>
        <taxon>rosids</taxon>
        <taxon>malvids</taxon>
        <taxon>Malvales</taxon>
        <taxon>Malvaceae</taxon>
        <taxon>Malvoideae</taxon>
        <taxon>Gossypium</taxon>
    </lineage>
</organism>
<reference evidence="2 3" key="1">
    <citation type="submission" date="2019-07" db="EMBL/GenBank/DDBJ databases">
        <title>WGS assembly of Gossypium tomentosum.</title>
        <authorList>
            <person name="Chen Z.J."/>
            <person name="Sreedasyam A."/>
            <person name="Ando A."/>
            <person name="Song Q."/>
            <person name="De L."/>
            <person name="Hulse-Kemp A."/>
            <person name="Ding M."/>
            <person name="Ye W."/>
            <person name="Kirkbride R."/>
            <person name="Jenkins J."/>
            <person name="Plott C."/>
            <person name="Lovell J."/>
            <person name="Lin Y.-M."/>
            <person name="Vaughn R."/>
            <person name="Liu B."/>
            <person name="Li W."/>
            <person name="Simpson S."/>
            <person name="Scheffler B."/>
            <person name="Saski C."/>
            <person name="Grover C."/>
            <person name="Hu G."/>
            <person name="Conover J."/>
            <person name="Carlson J."/>
            <person name="Shu S."/>
            <person name="Boston L."/>
            <person name="Williams M."/>
            <person name="Peterson D."/>
            <person name="Mcgee K."/>
            <person name="Jones D."/>
            <person name="Wendel J."/>
            <person name="Stelly D."/>
            <person name="Grimwood J."/>
            <person name="Schmutz J."/>
        </authorList>
    </citation>
    <scope>NUCLEOTIDE SEQUENCE [LARGE SCALE GENOMIC DNA]</scope>
    <source>
        <strain evidence="2">7179.01</strain>
    </source>
</reference>
<dbReference type="AlphaFoldDB" id="A0A5D2MWG9"/>
<keyword evidence="1" id="KW-0812">Transmembrane</keyword>
<evidence type="ECO:0000256" key="1">
    <source>
        <dbReference type="SAM" id="Phobius"/>
    </source>
</evidence>
<name>A0A5D2MWG9_GOSTO</name>
<feature type="transmembrane region" description="Helical" evidence="1">
    <location>
        <begin position="57"/>
        <end position="79"/>
    </location>
</feature>
<gene>
    <name evidence="2" type="ORF">ES332_A12G141200v1</name>
</gene>
<evidence type="ECO:0000313" key="2">
    <source>
        <dbReference type="EMBL" id="TYH95927.1"/>
    </source>
</evidence>
<keyword evidence="3" id="KW-1185">Reference proteome</keyword>
<proteinExistence type="predicted"/>
<accession>A0A5D2MWG9</accession>
<protein>
    <submittedName>
        <fullName evidence="2">Uncharacterized protein</fullName>
    </submittedName>
</protein>